<dbReference type="AlphaFoldDB" id="A0A3L7JNL3"/>
<keyword evidence="8" id="KW-1185">Reference proteome</keyword>
<feature type="domain" description="RNA polymerase sigma-70 region 2" evidence="5">
    <location>
        <begin position="25"/>
        <end position="92"/>
    </location>
</feature>
<organism evidence="7 8">
    <name type="scientific">Falsibacillus albus</name>
    <dbReference type="NCBI Taxonomy" id="2478915"/>
    <lineage>
        <taxon>Bacteria</taxon>
        <taxon>Bacillati</taxon>
        <taxon>Bacillota</taxon>
        <taxon>Bacilli</taxon>
        <taxon>Bacillales</taxon>
        <taxon>Bacillaceae</taxon>
        <taxon>Falsibacillus</taxon>
    </lineage>
</organism>
<dbReference type="CDD" id="cd06171">
    <property type="entry name" value="Sigma70_r4"/>
    <property type="match status" value="1"/>
</dbReference>
<accession>A0A3L7JNL3</accession>
<dbReference type="OrthoDB" id="9794508at2"/>
<dbReference type="InterPro" id="IPR007627">
    <property type="entry name" value="RNA_pol_sigma70_r2"/>
</dbReference>
<evidence type="ECO:0000259" key="5">
    <source>
        <dbReference type="Pfam" id="PF04542"/>
    </source>
</evidence>
<comment type="similarity">
    <text evidence="1">Belongs to the sigma-70 factor family. ECF subfamily.</text>
</comment>
<dbReference type="PANTHER" id="PTHR43133:SF60">
    <property type="entry name" value="RNA POLYMERASE SIGMA FACTOR SIGV"/>
    <property type="match status" value="1"/>
</dbReference>
<sequence length="187" mass="22093">MSLVDKETSESDSLPNTKEALVEALIHQYQTHVLWFIYTYVKNKQTAEDLTQETFISCYRNIGNFGGDSSKLKSWLLRIAANKSKDYLRKNKLKNLLSLHSVEEIYSNERTTEELFFDDIRNNQIVEHVLKLPTKYREVIFLFHVKEFSLQEIREILNQNLNTIKTRLTRGRKILKHKLKEEGIMDV</sequence>
<proteinExistence type="inferred from homology"/>
<feature type="domain" description="RNA polymerase sigma factor 70 region 4 type 2" evidence="6">
    <location>
        <begin position="129"/>
        <end position="174"/>
    </location>
</feature>
<dbReference type="PANTHER" id="PTHR43133">
    <property type="entry name" value="RNA POLYMERASE ECF-TYPE SIGMA FACTO"/>
    <property type="match status" value="1"/>
</dbReference>
<dbReference type="SUPFAM" id="SSF88659">
    <property type="entry name" value="Sigma3 and sigma4 domains of RNA polymerase sigma factors"/>
    <property type="match status" value="1"/>
</dbReference>
<dbReference type="InterPro" id="IPR014284">
    <property type="entry name" value="RNA_pol_sigma-70_dom"/>
</dbReference>
<evidence type="ECO:0000256" key="2">
    <source>
        <dbReference type="ARBA" id="ARBA00023015"/>
    </source>
</evidence>
<dbReference type="RefSeq" id="WP_121682307.1">
    <property type="nucleotide sequence ID" value="NZ_RCVZ01000018.1"/>
</dbReference>
<dbReference type="InterPro" id="IPR013249">
    <property type="entry name" value="RNA_pol_sigma70_r4_t2"/>
</dbReference>
<keyword evidence="4" id="KW-0804">Transcription</keyword>
<dbReference type="Proteomes" id="UP000276770">
    <property type="component" value="Unassembled WGS sequence"/>
</dbReference>
<protein>
    <submittedName>
        <fullName evidence="7">Sigma-70 family RNA polymerase sigma factor</fullName>
    </submittedName>
</protein>
<dbReference type="EMBL" id="RCVZ01000018">
    <property type="protein sequence ID" value="RLQ92417.1"/>
    <property type="molecule type" value="Genomic_DNA"/>
</dbReference>
<evidence type="ECO:0000313" key="8">
    <source>
        <dbReference type="Proteomes" id="UP000276770"/>
    </source>
</evidence>
<dbReference type="Pfam" id="PF08281">
    <property type="entry name" value="Sigma70_r4_2"/>
    <property type="match status" value="1"/>
</dbReference>
<dbReference type="GO" id="GO:0006352">
    <property type="term" value="P:DNA-templated transcription initiation"/>
    <property type="evidence" value="ECO:0007669"/>
    <property type="project" value="InterPro"/>
</dbReference>
<dbReference type="GO" id="GO:0016987">
    <property type="term" value="F:sigma factor activity"/>
    <property type="evidence" value="ECO:0007669"/>
    <property type="project" value="UniProtKB-KW"/>
</dbReference>
<dbReference type="InterPro" id="IPR013325">
    <property type="entry name" value="RNA_pol_sigma_r2"/>
</dbReference>
<name>A0A3L7JNL3_9BACI</name>
<dbReference type="NCBIfam" id="TIGR02937">
    <property type="entry name" value="sigma70-ECF"/>
    <property type="match status" value="1"/>
</dbReference>
<dbReference type="InterPro" id="IPR039425">
    <property type="entry name" value="RNA_pol_sigma-70-like"/>
</dbReference>
<dbReference type="Gene3D" id="1.10.1740.10">
    <property type="match status" value="1"/>
</dbReference>
<comment type="caution">
    <text evidence="7">The sequence shown here is derived from an EMBL/GenBank/DDBJ whole genome shotgun (WGS) entry which is preliminary data.</text>
</comment>
<evidence type="ECO:0000256" key="1">
    <source>
        <dbReference type="ARBA" id="ARBA00010641"/>
    </source>
</evidence>
<reference evidence="7 8" key="1">
    <citation type="submission" date="2018-10" db="EMBL/GenBank/DDBJ databases">
        <title>Falsibacillus sp. genome draft.</title>
        <authorList>
            <person name="Shi S."/>
        </authorList>
    </citation>
    <scope>NUCLEOTIDE SEQUENCE [LARGE SCALE GENOMIC DNA]</scope>
    <source>
        <strain evidence="7 8">GY 10110</strain>
    </source>
</reference>
<dbReference type="Pfam" id="PF04542">
    <property type="entry name" value="Sigma70_r2"/>
    <property type="match status" value="1"/>
</dbReference>
<evidence type="ECO:0000313" key="7">
    <source>
        <dbReference type="EMBL" id="RLQ92417.1"/>
    </source>
</evidence>
<dbReference type="SUPFAM" id="SSF88946">
    <property type="entry name" value="Sigma2 domain of RNA polymerase sigma factors"/>
    <property type="match status" value="1"/>
</dbReference>
<evidence type="ECO:0000256" key="3">
    <source>
        <dbReference type="ARBA" id="ARBA00023082"/>
    </source>
</evidence>
<dbReference type="GO" id="GO:0003677">
    <property type="term" value="F:DNA binding"/>
    <property type="evidence" value="ECO:0007669"/>
    <property type="project" value="InterPro"/>
</dbReference>
<keyword evidence="3" id="KW-0731">Sigma factor</keyword>
<evidence type="ECO:0000259" key="6">
    <source>
        <dbReference type="Pfam" id="PF08281"/>
    </source>
</evidence>
<gene>
    <name evidence="7" type="ORF">D9X91_19420</name>
</gene>
<keyword evidence="2" id="KW-0805">Transcription regulation</keyword>
<dbReference type="Gene3D" id="1.10.10.10">
    <property type="entry name" value="Winged helix-like DNA-binding domain superfamily/Winged helix DNA-binding domain"/>
    <property type="match status" value="1"/>
</dbReference>
<evidence type="ECO:0000256" key="4">
    <source>
        <dbReference type="ARBA" id="ARBA00023163"/>
    </source>
</evidence>
<dbReference type="InterPro" id="IPR013324">
    <property type="entry name" value="RNA_pol_sigma_r3/r4-like"/>
</dbReference>
<dbReference type="InterPro" id="IPR036388">
    <property type="entry name" value="WH-like_DNA-bd_sf"/>
</dbReference>